<sequence>MLIAEKQPIVFKQLAASADKQRLAHAYLFEGEAGTGKVAMSLWLSQRIFCLAATGQPCGECLNCQRIEKGEHPDVNTIAPDGQSIKVDQIREIKEVFMKSGMETQQKVLIIEDAEKMTTSAANSLLKFIEEPDGQIVILFLTTARARILPTIQSRCQVLHFLPLSEELLAAELSAQGIPDNEAQLLSQLTNSLEKAIEIYQEEWFNEAKETSIKWVNYLVEDNPFAFVFVQQQIARLFKEKSQQALLFDLVLIHLRQLLSQSIKGIKSQTVKSKWSRKKLLAGVESTLASRRKWEANVSFQNVCEQLALNLLDG</sequence>
<keyword evidence="2" id="KW-1185">Reference proteome</keyword>
<dbReference type="PANTHER" id="PTHR11669:SF8">
    <property type="entry name" value="DNA POLYMERASE III SUBUNIT DELTA"/>
    <property type="match status" value="1"/>
</dbReference>
<accession>A0A940P5P9</accession>
<dbReference type="RefSeq" id="WP_209528927.1">
    <property type="nucleotide sequence ID" value="NZ_JAEEGA010000008.1"/>
</dbReference>
<dbReference type="PANTHER" id="PTHR11669">
    <property type="entry name" value="REPLICATION FACTOR C / DNA POLYMERASE III GAMMA-TAU SUBUNIT"/>
    <property type="match status" value="1"/>
</dbReference>
<dbReference type="GO" id="GO:0003887">
    <property type="term" value="F:DNA-directed DNA polymerase activity"/>
    <property type="evidence" value="ECO:0007669"/>
    <property type="project" value="UniProtKB-EC"/>
</dbReference>
<protein>
    <submittedName>
        <fullName evidence="1">DNA polymerase III subunit delta</fullName>
        <ecNumber evidence="1">2.7.7.7</ecNumber>
    </submittedName>
</protein>
<dbReference type="FunFam" id="3.40.50.300:FF:001255">
    <property type="entry name" value="DNA polymerase III subunit delta"/>
    <property type="match status" value="1"/>
</dbReference>
<proteinExistence type="predicted"/>
<comment type="caution">
    <text evidence="1">The sequence shown here is derived from an EMBL/GenBank/DDBJ whole genome shotgun (WGS) entry which is preliminary data.</text>
</comment>
<dbReference type="EC" id="2.7.7.7" evidence="1"/>
<dbReference type="GO" id="GO:0006261">
    <property type="term" value="P:DNA-templated DNA replication"/>
    <property type="evidence" value="ECO:0007669"/>
    <property type="project" value="TreeGrafter"/>
</dbReference>
<name>A0A940P5P9_9ENTE</name>
<dbReference type="GO" id="GO:0008408">
    <property type="term" value="F:3'-5' exonuclease activity"/>
    <property type="evidence" value="ECO:0007669"/>
    <property type="project" value="InterPro"/>
</dbReference>
<dbReference type="Pfam" id="PF13177">
    <property type="entry name" value="DNA_pol3_delta2"/>
    <property type="match status" value="1"/>
</dbReference>
<dbReference type="Gene3D" id="3.40.50.300">
    <property type="entry name" value="P-loop containing nucleotide triphosphate hydrolases"/>
    <property type="match status" value="1"/>
</dbReference>
<organism evidence="1 2">
    <name type="scientific">Vagococcus allomyrinae</name>
    <dbReference type="NCBI Taxonomy" id="2794353"/>
    <lineage>
        <taxon>Bacteria</taxon>
        <taxon>Bacillati</taxon>
        <taxon>Bacillota</taxon>
        <taxon>Bacilli</taxon>
        <taxon>Lactobacillales</taxon>
        <taxon>Enterococcaceae</taxon>
        <taxon>Vagococcus</taxon>
    </lineage>
</organism>
<reference evidence="1" key="1">
    <citation type="submission" date="2020-12" db="EMBL/GenBank/DDBJ databases">
        <title>Vagococcus allomyrinae sp. nov. and Enterococcus lavae sp. nov., isolated from the larvae of Allomyrina dichotoma.</title>
        <authorList>
            <person name="Lee S.D."/>
        </authorList>
    </citation>
    <scope>NUCLEOTIDE SEQUENCE</scope>
    <source>
        <strain evidence="1">BWB3-3</strain>
    </source>
</reference>
<evidence type="ECO:0000313" key="1">
    <source>
        <dbReference type="EMBL" id="MBP1042079.1"/>
    </source>
</evidence>
<dbReference type="Proteomes" id="UP000674938">
    <property type="component" value="Unassembled WGS sequence"/>
</dbReference>
<keyword evidence="1" id="KW-0808">Transferase</keyword>
<keyword evidence="1" id="KW-0548">Nucleotidyltransferase</keyword>
<gene>
    <name evidence="1" type="primary">holB</name>
    <name evidence="1" type="ORF">I6N95_13740</name>
</gene>
<dbReference type="InterPro" id="IPR027417">
    <property type="entry name" value="P-loop_NTPase"/>
</dbReference>
<dbReference type="AlphaFoldDB" id="A0A940P5P9"/>
<evidence type="ECO:0000313" key="2">
    <source>
        <dbReference type="Proteomes" id="UP000674938"/>
    </source>
</evidence>
<dbReference type="InterPro" id="IPR004622">
    <property type="entry name" value="DNA_pol_HolB"/>
</dbReference>
<dbReference type="NCBIfam" id="NF005972">
    <property type="entry name" value="PRK08058.1"/>
    <property type="match status" value="1"/>
</dbReference>
<dbReference type="InterPro" id="IPR050238">
    <property type="entry name" value="DNA_Rep/Repair_Clamp_Loader"/>
</dbReference>
<dbReference type="SUPFAM" id="SSF52540">
    <property type="entry name" value="P-loop containing nucleoside triphosphate hydrolases"/>
    <property type="match status" value="1"/>
</dbReference>
<dbReference type="EMBL" id="JAEEGA010000008">
    <property type="protein sequence ID" value="MBP1042079.1"/>
    <property type="molecule type" value="Genomic_DNA"/>
</dbReference>
<dbReference type="NCBIfam" id="TIGR00678">
    <property type="entry name" value="holB"/>
    <property type="match status" value="1"/>
</dbReference>